<dbReference type="EMBL" id="GIFC01005120">
    <property type="protein sequence ID" value="MXU87203.1"/>
    <property type="molecule type" value="Transcribed_RNA"/>
</dbReference>
<accession>A0A6B0UHT2</accession>
<feature type="signal peptide" evidence="1">
    <location>
        <begin position="1"/>
        <end position="36"/>
    </location>
</feature>
<name>A0A6B0UHT2_IXORI</name>
<protein>
    <submittedName>
        <fullName evidence="2">Putative secreted protein</fullName>
    </submittedName>
</protein>
<keyword evidence="1" id="KW-0732">Signal</keyword>
<organism evidence="2">
    <name type="scientific">Ixodes ricinus</name>
    <name type="common">Common tick</name>
    <name type="synonym">Acarus ricinus</name>
    <dbReference type="NCBI Taxonomy" id="34613"/>
    <lineage>
        <taxon>Eukaryota</taxon>
        <taxon>Metazoa</taxon>
        <taxon>Ecdysozoa</taxon>
        <taxon>Arthropoda</taxon>
        <taxon>Chelicerata</taxon>
        <taxon>Arachnida</taxon>
        <taxon>Acari</taxon>
        <taxon>Parasitiformes</taxon>
        <taxon>Ixodida</taxon>
        <taxon>Ixodoidea</taxon>
        <taxon>Ixodidae</taxon>
        <taxon>Ixodinae</taxon>
        <taxon>Ixodes</taxon>
    </lineage>
</organism>
<dbReference type="AlphaFoldDB" id="A0A6B0UHT2"/>
<sequence>MRTMGALGCTTGVSSRLSATCITLVLMSYTTGTAMCDGSPGTVRVSCRKNSILFLITRTELMPEGAMGGAAGGMVRHSCMLHFMLRSGTSSSLMS</sequence>
<reference evidence="2" key="1">
    <citation type="submission" date="2019-12" db="EMBL/GenBank/DDBJ databases">
        <title>An insight into the sialome of adult female Ixodes ricinus ticks feeding for 6 days.</title>
        <authorList>
            <person name="Perner J."/>
            <person name="Ribeiro J.M.C."/>
        </authorList>
    </citation>
    <scope>NUCLEOTIDE SEQUENCE</scope>
    <source>
        <strain evidence="2">Semi-engorged</strain>
        <tissue evidence="2">Salivary glands</tissue>
    </source>
</reference>
<proteinExistence type="predicted"/>
<feature type="chain" id="PRO_5025471418" evidence="1">
    <location>
        <begin position="37"/>
        <end position="95"/>
    </location>
</feature>
<evidence type="ECO:0000313" key="2">
    <source>
        <dbReference type="EMBL" id="MXU87203.1"/>
    </source>
</evidence>
<evidence type="ECO:0000256" key="1">
    <source>
        <dbReference type="SAM" id="SignalP"/>
    </source>
</evidence>